<dbReference type="PANTHER" id="PTHR30146:SF109">
    <property type="entry name" value="HTH-TYPE TRANSCRIPTIONAL REGULATOR GALS"/>
    <property type="match status" value="1"/>
</dbReference>
<feature type="domain" description="HTH lacI-type" evidence="4">
    <location>
        <begin position="2"/>
        <end position="56"/>
    </location>
</feature>
<dbReference type="InterPro" id="IPR046335">
    <property type="entry name" value="LacI/GalR-like_sensor"/>
</dbReference>
<name>A0A5R9IPH4_9GAMM</name>
<keyword evidence="2 5" id="KW-0238">DNA-binding</keyword>
<dbReference type="Proteomes" id="UP000307790">
    <property type="component" value="Unassembled WGS sequence"/>
</dbReference>
<evidence type="ECO:0000256" key="3">
    <source>
        <dbReference type="ARBA" id="ARBA00023163"/>
    </source>
</evidence>
<dbReference type="EMBL" id="VCBC01000008">
    <property type="protein sequence ID" value="TLU65161.1"/>
    <property type="molecule type" value="Genomic_DNA"/>
</dbReference>
<evidence type="ECO:0000256" key="1">
    <source>
        <dbReference type="ARBA" id="ARBA00023015"/>
    </source>
</evidence>
<dbReference type="Pfam" id="PF00356">
    <property type="entry name" value="LacI"/>
    <property type="match status" value="1"/>
</dbReference>
<keyword evidence="1" id="KW-0805">Transcription regulation</keyword>
<dbReference type="Pfam" id="PF13377">
    <property type="entry name" value="Peripla_BP_3"/>
    <property type="match status" value="1"/>
</dbReference>
<dbReference type="CDD" id="cd06270">
    <property type="entry name" value="PBP1_GalS-like"/>
    <property type="match status" value="1"/>
</dbReference>
<dbReference type="InterPro" id="IPR000843">
    <property type="entry name" value="HTH_LacI"/>
</dbReference>
<accession>A0A5R9IPH4</accession>
<protein>
    <submittedName>
        <fullName evidence="5">LacI family DNA-binding transcriptional regulator</fullName>
    </submittedName>
</protein>
<dbReference type="Gene3D" id="3.40.50.2300">
    <property type="match status" value="2"/>
</dbReference>
<evidence type="ECO:0000313" key="6">
    <source>
        <dbReference type="Proteomes" id="UP000307790"/>
    </source>
</evidence>
<dbReference type="InterPro" id="IPR028082">
    <property type="entry name" value="Peripla_BP_I"/>
</dbReference>
<reference evidence="5 6" key="1">
    <citation type="submission" date="2019-05" db="EMBL/GenBank/DDBJ databases">
        <title>Genome sequences of Thalassotalea litorea 1K03283.</title>
        <authorList>
            <person name="Zhang D."/>
        </authorList>
    </citation>
    <scope>NUCLEOTIDE SEQUENCE [LARGE SCALE GENOMIC DNA]</scope>
    <source>
        <strain evidence="5 6">MCCC 1K03283</strain>
    </source>
</reference>
<organism evidence="5 6">
    <name type="scientific">Thalassotalea litorea</name>
    <dbReference type="NCBI Taxonomy" id="2020715"/>
    <lineage>
        <taxon>Bacteria</taxon>
        <taxon>Pseudomonadati</taxon>
        <taxon>Pseudomonadota</taxon>
        <taxon>Gammaproteobacteria</taxon>
        <taxon>Alteromonadales</taxon>
        <taxon>Colwelliaceae</taxon>
        <taxon>Thalassotalea</taxon>
    </lineage>
</organism>
<comment type="caution">
    <text evidence="5">The sequence shown here is derived from an EMBL/GenBank/DDBJ whole genome shotgun (WGS) entry which is preliminary data.</text>
</comment>
<dbReference type="PROSITE" id="PS00356">
    <property type="entry name" value="HTH_LACI_1"/>
    <property type="match status" value="1"/>
</dbReference>
<evidence type="ECO:0000259" key="4">
    <source>
        <dbReference type="PROSITE" id="PS50932"/>
    </source>
</evidence>
<evidence type="ECO:0000313" key="5">
    <source>
        <dbReference type="EMBL" id="TLU65161.1"/>
    </source>
</evidence>
<dbReference type="SMART" id="SM00354">
    <property type="entry name" value="HTH_LACI"/>
    <property type="match status" value="1"/>
</dbReference>
<gene>
    <name evidence="5" type="ORF">FE810_09575</name>
</gene>
<dbReference type="Gene3D" id="1.10.260.40">
    <property type="entry name" value="lambda repressor-like DNA-binding domains"/>
    <property type="match status" value="1"/>
</dbReference>
<dbReference type="PROSITE" id="PS50932">
    <property type="entry name" value="HTH_LACI_2"/>
    <property type="match status" value="1"/>
</dbReference>
<dbReference type="InterPro" id="IPR010982">
    <property type="entry name" value="Lambda_DNA-bd_dom_sf"/>
</dbReference>
<dbReference type="CDD" id="cd01392">
    <property type="entry name" value="HTH_LacI"/>
    <property type="match status" value="1"/>
</dbReference>
<dbReference type="GO" id="GO:0000976">
    <property type="term" value="F:transcription cis-regulatory region binding"/>
    <property type="evidence" value="ECO:0007669"/>
    <property type="project" value="TreeGrafter"/>
</dbReference>
<dbReference type="AlphaFoldDB" id="A0A5R9IPH4"/>
<dbReference type="SUPFAM" id="SSF47413">
    <property type="entry name" value="lambda repressor-like DNA-binding domains"/>
    <property type="match status" value="1"/>
</dbReference>
<dbReference type="RefSeq" id="WP_138319831.1">
    <property type="nucleotide sequence ID" value="NZ_VCBC01000008.1"/>
</dbReference>
<keyword evidence="3" id="KW-0804">Transcription</keyword>
<dbReference type="PANTHER" id="PTHR30146">
    <property type="entry name" value="LACI-RELATED TRANSCRIPTIONAL REPRESSOR"/>
    <property type="match status" value="1"/>
</dbReference>
<dbReference type="PRINTS" id="PR00036">
    <property type="entry name" value="HTHLACI"/>
</dbReference>
<sequence>MANIKDVAKVAGVSIATVSRVINQGDKVNAQTRDRVTRAMQQLGYRPNANARALVTQKSATLGVVIPELTDPFFAALASGVDNVAKENNLQLLLSTGMGSEESELSALNVLLDRNCDAIVMHSKHISSKKLQDLMALHSGLILIDRLVPETIERCVWLDNIEGGRIAARHFLALGHNRFACISSEYEIEDPRLRLHGFKECLAEQGVNNAAIPVSFGAPNQQGGEIAAQQLLTEGHRFSALFVYNDAMASGAISTLEDNGYRVPEDISVIGFDDVILASYTRPKLTTMHYPIHTMAKQAAQMALQRVSSDATDASTTKGKYLPRLVKRASCARR</sequence>
<dbReference type="OrthoDB" id="9798934at2"/>
<evidence type="ECO:0000256" key="2">
    <source>
        <dbReference type="ARBA" id="ARBA00023125"/>
    </source>
</evidence>
<keyword evidence="6" id="KW-1185">Reference proteome</keyword>
<dbReference type="GO" id="GO:0003700">
    <property type="term" value="F:DNA-binding transcription factor activity"/>
    <property type="evidence" value="ECO:0007669"/>
    <property type="project" value="TreeGrafter"/>
</dbReference>
<dbReference type="SUPFAM" id="SSF53822">
    <property type="entry name" value="Periplasmic binding protein-like I"/>
    <property type="match status" value="1"/>
</dbReference>
<proteinExistence type="predicted"/>